<dbReference type="InterPro" id="IPR008969">
    <property type="entry name" value="CarboxyPept-like_regulatory"/>
</dbReference>
<dbReference type="Pfam" id="PF13715">
    <property type="entry name" value="CarbopepD_reg_2"/>
    <property type="match status" value="1"/>
</dbReference>
<feature type="domain" description="TonB-dependent receptor plug" evidence="10">
    <location>
        <begin position="258"/>
        <end position="390"/>
    </location>
</feature>
<comment type="subcellular location">
    <subcellularLocation>
        <location evidence="1 7">Cell outer membrane</location>
        <topology evidence="1 7">Multi-pass membrane protein</topology>
    </subcellularLocation>
</comment>
<dbReference type="InterPro" id="IPR012910">
    <property type="entry name" value="Plug_dom"/>
</dbReference>
<dbReference type="Pfam" id="PF07715">
    <property type="entry name" value="Plug"/>
    <property type="match status" value="1"/>
</dbReference>
<dbReference type="InterPro" id="IPR037066">
    <property type="entry name" value="Plug_dom_sf"/>
</dbReference>
<sequence length="1193" mass="130972">MRIKLSKVKKNCPHLLRLFLAAWFGCLVSPVFAQELAFNNTPTQGETGKNNAAQTQPLKKILAELESQYKVSFNYDSDLVQEVYVQKKAVDKNTRTLDAYLVELLDQTGLKFKRVESNIYIILPGSNQRKLIKKINYEGINRETSSNAMFLKVASLQLKPMDITITGKVTSQENGESLPGVNVLVKGTTIGAVTSIDGAYSITAPDGNGTLVFSYIGFTSEEVPINNRSVIDVALVQDIQSLSEVVVTALGIKKETKKLGYAVASVSPEQINVNRTTNFMNALQGKMAGVNITSLGSGPAGTSKIRIRGQSSFSGQNNPLIVVNGIPINNANQGYNPNSSDNNNGAGGITSRSDGGDGLSSINPDDIESMTVLKGGPAAALYGSRAKDGVIMITTKNRGSQQGIGVEYNTNFTTDTPLDFTDFQYEYGQGEGGVRPTAANPTSGVWSFGERFQPGMTQVLFDGVTVPYEPVKDRIKKFYRVGNTWTNTITLSSGGEKGGFSLSLSNLDTKSIMPNSNFNRKTINLGFTQNVLKKLTISGNVNYSNEYNKNPPSIADQDLSTPTTIFTLANSMPLDLLDQYRKDANGDEYVYSRFRNRTNPYFAAYDRFENIRRDRVFGNITARYNFTDWLYLQGRIGQDFFSRDQEYNIPTGMASLAVAPAGFVNGQYAQQARRFREINADFLLGASRTFGRFGIDASFGGNRMYQRSDQNSVGVTNFVVRGLYTAANGQQKNPTYDLAEKQINSLYGSAEVSYNDVLFVNMTARNDWFSTLSPANRSILYPSVTGSFVFSQAFAGLPNWLSFGKIRAGYAEVGSDLDVGPYSNALFYNINANLFPNTAGLAALPLGNINTETVPNPALKPMRVAEKEVGLDIKLFDNRVGLDVSYYDKLTTDQIVQVQVSDASGYLRRLINVGESKNNGVEMLLTLTPVKTSSFQWDFSFNGSYNTTKILKLGPNPGDTVITVGRGIFEGELRQVVGKPIGQLYAYGYLTDSQGNRVFNATSGRPERTPTQIAFGSAIPKWVGGFTNTFNYKGLSLSFLIDFKLGHKMISSTNFNAWRHGLHKGTLTGREEGYVIGDGVNTNGEVNTVQTPVQTFYETVRSSNLLGQFVYNAGFWKLRQITLGYDFTKLLPENFFVKGIRLNAVANNVAILKKWVPNIDPESFGFSSDNLIGLEHSGLPTTRSVGFNLNVKF</sequence>
<keyword evidence="9" id="KW-0732">Signal</keyword>
<dbReference type="PROSITE" id="PS52016">
    <property type="entry name" value="TONB_DEPENDENT_REC_3"/>
    <property type="match status" value="1"/>
</dbReference>
<evidence type="ECO:0000256" key="1">
    <source>
        <dbReference type="ARBA" id="ARBA00004571"/>
    </source>
</evidence>
<evidence type="ECO:0000256" key="7">
    <source>
        <dbReference type="PROSITE-ProRule" id="PRU01360"/>
    </source>
</evidence>
<dbReference type="NCBIfam" id="TIGR04057">
    <property type="entry name" value="SusC_RagA_signa"/>
    <property type="match status" value="1"/>
</dbReference>
<proteinExistence type="inferred from homology"/>
<dbReference type="NCBIfam" id="TIGR04056">
    <property type="entry name" value="OMP_RagA_SusC"/>
    <property type="match status" value="1"/>
</dbReference>
<evidence type="ECO:0000256" key="2">
    <source>
        <dbReference type="ARBA" id="ARBA00022448"/>
    </source>
</evidence>
<organism evidence="11 12">
    <name type="scientific">Rhodocytophaga rosea</name>
    <dbReference type="NCBI Taxonomy" id="2704465"/>
    <lineage>
        <taxon>Bacteria</taxon>
        <taxon>Pseudomonadati</taxon>
        <taxon>Bacteroidota</taxon>
        <taxon>Cytophagia</taxon>
        <taxon>Cytophagales</taxon>
        <taxon>Rhodocytophagaceae</taxon>
        <taxon>Rhodocytophaga</taxon>
    </lineage>
</organism>
<evidence type="ECO:0000256" key="3">
    <source>
        <dbReference type="ARBA" id="ARBA00022452"/>
    </source>
</evidence>
<dbReference type="SUPFAM" id="SSF49464">
    <property type="entry name" value="Carboxypeptidase regulatory domain-like"/>
    <property type="match status" value="1"/>
</dbReference>
<dbReference type="InterPro" id="IPR036942">
    <property type="entry name" value="Beta-barrel_TonB_sf"/>
</dbReference>
<evidence type="ECO:0000313" key="11">
    <source>
        <dbReference type="EMBL" id="QHT67993.1"/>
    </source>
</evidence>
<evidence type="ECO:0000259" key="10">
    <source>
        <dbReference type="Pfam" id="PF07715"/>
    </source>
</evidence>
<dbReference type="InterPro" id="IPR023997">
    <property type="entry name" value="TonB-dep_OMP_SusC/RagA_CS"/>
</dbReference>
<evidence type="ECO:0000256" key="5">
    <source>
        <dbReference type="ARBA" id="ARBA00023136"/>
    </source>
</evidence>
<evidence type="ECO:0000256" key="9">
    <source>
        <dbReference type="SAM" id="SignalP"/>
    </source>
</evidence>
<dbReference type="InterPro" id="IPR039426">
    <property type="entry name" value="TonB-dep_rcpt-like"/>
</dbReference>
<reference evidence="11 12" key="1">
    <citation type="submission" date="2020-01" db="EMBL/GenBank/DDBJ databases">
        <authorList>
            <person name="Kim M.K."/>
        </authorList>
    </citation>
    <scope>NUCLEOTIDE SEQUENCE [LARGE SCALE GENOMIC DNA]</scope>
    <source>
        <strain evidence="11 12">172606-1</strain>
    </source>
</reference>
<protein>
    <submittedName>
        <fullName evidence="11">SusC/RagA family TonB-linked outer membrane protein</fullName>
    </submittedName>
</protein>
<dbReference type="AlphaFoldDB" id="A0A6C0GJY7"/>
<dbReference type="EMBL" id="CP048222">
    <property type="protein sequence ID" value="QHT67993.1"/>
    <property type="molecule type" value="Genomic_DNA"/>
</dbReference>
<dbReference type="Gene3D" id="3.55.50.30">
    <property type="match status" value="1"/>
</dbReference>
<keyword evidence="3 7" id="KW-1134">Transmembrane beta strand</keyword>
<evidence type="ECO:0000256" key="8">
    <source>
        <dbReference type="SAM" id="MobiDB-lite"/>
    </source>
</evidence>
<keyword evidence="4 7" id="KW-0812">Transmembrane</keyword>
<dbReference type="InterPro" id="IPR023996">
    <property type="entry name" value="TonB-dep_OMP_SusC/RagA"/>
</dbReference>
<keyword evidence="12" id="KW-1185">Reference proteome</keyword>
<gene>
    <name evidence="11" type="ORF">GXP67_15755</name>
</gene>
<feature type="compositionally biased region" description="Polar residues" evidence="8">
    <location>
        <begin position="332"/>
        <end position="344"/>
    </location>
</feature>
<feature type="region of interest" description="Disordered" evidence="8">
    <location>
        <begin position="332"/>
        <end position="363"/>
    </location>
</feature>
<dbReference type="SUPFAM" id="SSF56935">
    <property type="entry name" value="Porins"/>
    <property type="match status" value="1"/>
</dbReference>
<feature type="chain" id="PRO_5025522598" evidence="9">
    <location>
        <begin position="34"/>
        <end position="1193"/>
    </location>
</feature>
<dbReference type="Proteomes" id="UP000480178">
    <property type="component" value="Chromosome"/>
</dbReference>
<evidence type="ECO:0000256" key="4">
    <source>
        <dbReference type="ARBA" id="ARBA00022692"/>
    </source>
</evidence>
<accession>A0A6C0GJY7</accession>
<keyword evidence="6 7" id="KW-0998">Cell outer membrane</keyword>
<dbReference type="Gene3D" id="2.60.40.1120">
    <property type="entry name" value="Carboxypeptidase-like, regulatory domain"/>
    <property type="match status" value="1"/>
</dbReference>
<dbReference type="Gene3D" id="2.40.170.20">
    <property type="entry name" value="TonB-dependent receptor, beta-barrel domain"/>
    <property type="match status" value="1"/>
</dbReference>
<dbReference type="GO" id="GO:0009279">
    <property type="term" value="C:cell outer membrane"/>
    <property type="evidence" value="ECO:0007669"/>
    <property type="project" value="UniProtKB-SubCell"/>
</dbReference>
<feature type="signal peptide" evidence="9">
    <location>
        <begin position="1"/>
        <end position="33"/>
    </location>
</feature>
<keyword evidence="2 7" id="KW-0813">Transport</keyword>
<comment type="similarity">
    <text evidence="7">Belongs to the TonB-dependent receptor family.</text>
</comment>
<dbReference type="KEGG" id="rhoz:GXP67_15755"/>
<name>A0A6C0GJY7_9BACT</name>
<keyword evidence="5 7" id="KW-0472">Membrane</keyword>
<dbReference type="Gene3D" id="2.170.130.10">
    <property type="entry name" value="TonB-dependent receptor, plug domain"/>
    <property type="match status" value="1"/>
</dbReference>
<evidence type="ECO:0000256" key="6">
    <source>
        <dbReference type="ARBA" id="ARBA00023237"/>
    </source>
</evidence>
<evidence type="ECO:0000313" key="12">
    <source>
        <dbReference type="Proteomes" id="UP000480178"/>
    </source>
</evidence>